<dbReference type="AlphaFoldDB" id="A0A9W9QSI4"/>
<protein>
    <recommendedName>
        <fullName evidence="6">Rieske domain-containing protein</fullName>
    </recommendedName>
</protein>
<dbReference type="PROSITE" id="PS51296">
    <property type="entry name" value="RIESKE"/>
    <property type="match status" value="1"/>
</dbReference>
<evidence type="ECO:0000256" key="1">
    <source>
        <dbReference type="ARBA" id="ARBA00022714"/>
    </source>
</evidence>
<dbReference type="Gene3D" id="2.102.10.10">
    <property type="entry name" value="Rieske [2Fe-2S] iron-sulphur domain"/>
    <property type="match status" value="1"/>
</dbReference>
<name>A0A9W9QSI4_PENBR</name>
<evidence type="ECO:0000313" key="9">
    <source>
        <dbReference type="Proteomes" id="UP001147695"/>
    </source>
</evidence>
<dbReference type="GO" id="GO:0046872">
    <property type="term" value="F:metal ion binding"/>
    <property type="evidence" value="ECO:0007669"/>
    <property type="project" value="UniProtKB-KW"/>
</dbReference>
<gene>
    <name evidence="7" type="ORF">N7452_002885</name>
    <name evidence="8" type="ORF">N7541_007379</name>
</gene>
<keyword evidence="10" id="KW-1185">Reference proteome</keyword>
<evidence type="ECO:0000256" key="4">
    <source>
        <dbReference type="ARBA" id="ARBA00023014"/>
    </source>
</evidence>
<dbReference type="Proteomes" id="UP001147695">
    <property type="component" value="Unassembled WGS sequence"/>
</dbReference>
<evidence type="ECO:0000256" key="5">
    <source>
        <dbReference type="ARBA" id="ARBA00034078"/>
    </source>
</evidence>
<keyword evidence="1" id="KW-0001">2Fe-2S</keyword>
<proteinExistence type="predicted"/>
<feature type="domain" description="Rieske" evidence="6">
    <location>
        <begin position="59"/>
        <end position="142"/>
    </location>
</feature>
<evidence type="ECO:0000259" key="6">
    <source>
        <dbReference type="PROSITE" id="PS51296"/>
    </source>
</evidence>
<dbReference type="PANTHER" id="PTHR21496:SF0">
    <property type="entry name" value="RIESKE DOMAIN-CONTAINING PROTEIN"/>
    <property type="match status" value="1"/>
</dbReference>
<evidence type="ECO:0000256" key="3">
    <source>
        <dbReference type="ARBA" id="ARBA00023004"/>
    </source>
</evidence>
<keyword evidence="2" id="KW-0479">Metal-binding</keyword>
<evidence type="ECO:0000256" key="2">
    <source>
        <dbReference type="ARBA" id="ARBA00022723"/>
    </source>
</evidence>
<dbReference type="Pfam" id="PF00355">
    <property type="entry name" value="Rieske"/>
    <property type="match status" value="1"/>
</dbReference>
<evidence type="ECO:0000313" key="8">
    <source>
        <dbReference type="EMBL" id="KAJ5349652.1"/>
    </source>
</evidence>
<comment type="cofactor">
    <cofactor evidence="5">
        <name>[2Fe-2S] cluster</name>
        <dbReference type="ChEBI" id="CHEBI:190135"/>
    </cofactor>
</comment>
<dbReference type="Proteomes" id="UP001148299">
    <property type="component" value="Unassembled WGS sequence"/>
</dbReference>
<evidence type="ECO:0000313" key="10">
    <source>
        <dbReference type="Proteomes" id="UP001148299"/>
    </source>
</evidence>
<evidence type="ECO:0000313" key="7">
    <source>
        <dbReference type="EMBL" id="KAJ5344881.1"/>
    </source>
</evidence>
<keyword evidence="3" id="KW-0408">Iron</keyword>
<dbReference type="PANTHER" id="PTHR21496">
    <property type="entry name" value="FERREDOXIN-RELATED"/>
    <property type="match status" value="1"/>
</dbReference>
<comment type="caution">
    <text evidence="7">The sequence shown here is derived from an EMBL/GenBank/DDBJ whole genome shotgun (WGS) entry which is preliminary data.</text>
</comment>
<dbReference type="SUPFAM" id="SSF50022">
    <property type="entry name" value="ISP domain"/>
    <property type="match status" value="1"/>
</dbReference>
<dbReference type="EMBL" id="JAPZBR010000006">
    <property type="protein sequence ID" value="KAJ5349652.1"/>
    <property type="molecule type" value="Genomic_DNA"/>
</dbReference>
<reference evidence="7" key="2">
    <citation type="journal article" date="2023" name="IMA Fungus">
        <title>Comparative genomic study of the Penicillium genus elucidates a diverse pangenome and 15 lateral gene transfer events.</title>
        <authorList>
            <person name="Petersen C."/>
            <person name="Sorensen T."/>
            <person name="Nielsen M.R."/>
            <person name="Sondergaard T.E."/>
            <person name="Sorensen J.L."/>
            <person name="Fitzpatrick D.A."/>
            <person name="Frisvad J.C."/>
            <person name="Nielsen K.L."/>
        </authorList>
    </citation>
    <scope>NUCLEOTIDE SEQUENCE</scope>
    <source>
        <strain evidence="7">IBT 35673</strain>
        <strain evidence="8">IBT 35675</strain>
    </source>
</reference>
<dbReference type="CDD" id="cd03467">
    <property type="entry name" value="Rieske"/>
    <property type="match status" value="1"/>
</dbReference>
<dbReference type="InterPro" id="IPR017941">
    <property type="entry name" value="Rieske_2Fe-2S"/>
</dbReference>
<reference evidence="7" key="1">
    <citation type="submission" date="2022-12" db="EMBL/GenBank/DDBJ databases">
        <authorList>
            <person name="Petersen C."/>
        </authorList>
    </citation>
    <scope>NUCLEOTIDE SEQUENCE</scope>
    <source>
        <strain evidence="7">IBT 35673</strain>
        <strain evidence="8">IBT 35675</strain>
    </source>
</reference>
<organism evidence="7 9">
    <name type="scientific">Penicillium brevicompactum</name>
    <dbReference type="NCBI Taxonomy" id="5074"/>
    <lineage>
        <taxon>Eukaryota</taxon>
        <taxon>Fungi</taxon>
        <taxon>Dikarya</taxon>
        <taxon>Ascomycota</taxon>
        <taxon>Pezizomycotina</taxon>
        <taxon>Eurotiomycetes</taxon>
        <taxon>Eurotiomycetidae</taxon>
        <taxon>Eurotiales</taxon>
        <taxon>Aspergillaceae</taxon>
        <taxon>Penicillium</taxon>
    </lineage>
</organism>
<dbReference type="InterPro" id="IPR036922">
    <property type="entry name" value="Rieske_2Fe-2S_sf"/>
</dbReference>
<dbReference type="EMBL" id="JAPZBQ010000002">
    <property type="protein sequence ID" value="KAJ5344881.1"/>
    <property type="molecule type" value="Genomic_DNA"/>
</dbReference>
<sequence length="156" mass="17614">MDCEKQSQIEEWHLIGLLSDFPDISQDNERCHILPACKTLSVPNAKSAQTRNRLSDLNDQVLVFKYKGFLHAIDNQCPHSSFPLKQGNVFDIEDIGAPHGAGIRCFRHGWKFDLFTGKGDSGPHKLNLWDIEVREIEGAASGDKEVWVKRPSQDSQ</sequence>
<keyword evidence="4" id="KW-0411">Iron-sulfur</keyword>
<dbReference type="GO" id="GO:0051537">
    <property type="term" value="F:2 iron, 2 sulfur cluster binding"/>
    <property type="evidence" value="ECO:0007669"/>
    <property type="project" value="UniProtKB-KW"/>
</dbReference>
<accession>A0A9W9QSI4</accession>